<protein>
    <recommendedName>
        <fullName evidence="11">Aminopeptidase</fullName>
        <ecNumber evidence="11">3.4.11.-</ecNumber>
    </recommendedName>
</protein>
<dbReference type="GO" id="GO:0016020">
    <property type="term" value="C:membrane"/>
    <property type="evidence" value="ECO:0007669"/>
    <property type="project" value="TreeGrafter"/>
</dbReference>
<keyword evidence="4 9" id="KW-0479">Metal-binding</keyword>
<keyword evidence="6 9" id="KW-0862">Zinc</keyword>
<evidence type="ECO:0000256" key="7">
    <source>
        <dbReference type="ARBA" id="ARBA00023049"/>
    </source>
</evidence>
<dbReference type="InterPro" id="IPR024571">
    <property type="entry name" value="ERAP1-like_C_dom"/>
</dbReference>
<organism evidence="15 16">
    <name type="scientific">Clydaea vesicula</name>
    <dbReference type="NCBI Taxonomy" id="447962"/>
    <lineage>
        <taxon>Eukaryota</taxon>
        <taxon>Fungi</taxon>
        <taxon>Fungi incertae sedis</taxon>
        <taxon>Chytridiomycota</taxon>
        <taxon>Chytridiomycota incertae sedis</taxon>
        <taxon>Chytridiomycetes</taxon>
        <taxon>Lobulomycetales</taxon>
        <taxon>Lobulomycetaceae</taxon>
        <taxon>Clydaea</taxon>
    </lineage>
</organism>
<proteinExistence type="inferred from homology"/>
<keyword evidence="7 11" id="KW-0482">Metalloprotease</keyword>
<evidence type="ECO:0000259" key="12">
    <source>
        <dbReference type="Pfam" id="PF01433"/>
    </source>
</evidence>
<keyword evidence="3 11" id="KW-0645">Protease</keyword>
<dbReference type="FunFam" id="2.60.40.1730:FF:000002">
    <property type="entry name" value="Aminopeptidase"/>
    <property type="match status" value="1"/>
</dbReference>
<evidence type="ECO:0000256" key="5">
    <source>
        <dbReference type="ARBA" id="ARBA00022801"/>
    </source>
</evidence>
<dbReference type="GO" id="GO:0006508">
    <property type="term" value="P:proteolysis"/>
    <property type="evidence" value="ECO:0007669"/>
    <property type="project" value="UniProtKB-KW"/>
</dbReference>
<evidence type="ECO:0000256" key="10">
    <source>
        <dbReference type="PIRSR" id="PIRSR634016-4"/>
    </source>
</evidence>
<comment type="cofactor">
    <cofactor evidence="9 11">
        <name>Zn(2+)</name>
        <dbReference type="ChEBI" id="CHEBI:29105"/>
    </cofactor>
    <text evidence="9 11">Binds 1 zinc ion per subunit.</text>
</comment>
<dbReference type="AlphaFoldDB" id="A0AAD5Y3G9"/>
<dbReference type="SUPFAM" id="SSF63737">
    <property type="entry name" value="Leukotriene A4 hydrolase N-terminal domain"/>
    <property type="match status" value="1"/>
</dbReference>
<evidence type="ECO:0000256" key="8">
    <source>
        <dbReference type="PIRSR" id="PIRSR634016-1"/>
    </source>
</evidence>
<sequence>MGNQLCTLNNDTVNGKDRSVIANPPLVPSATEKLPRVVLPANVKPTNYLVDINTNFENDFKYAGSVTVDLEVVEETNVITCNSKFIEIKAAFVKQVDKKDLIAEKIEFDLKTEQVSFYYNEKISIGGIKLYIEFTGVHADGLIGFYRKEYKVNGDSKLMLVTQFESAGCRRCFPCWDEPALKATFEVILRVPKNMTALSNMDIISEVEEDSLKIVKFNKTPIMSSYILAFAVAELHYKETITKQNVKVRMYTALSHPLDQSNFALDIAKRCLEYFTEYFDTPYPLSKLDIIGVPDKMGAMENWGLITSAVSVLLLNKETSAKNVKLIASFMCHEIAHQWFGNLVTMAWWDDLWLNEGFAVFSGEQCVHHLFPNWNTPALFTKQIVQPALNLDGLRNSHPIQVEVSDVVKVDEIFDAISYNKGAAVIKMVNSFLAEDDYKNGLRTYFKELSYKNATTNDLLRHWSNASGKNVEKFVDSWLGKMGYPVVTVKSTTYDENKKELTLCLKQKRFLSSGDLTIEEENASDATVWHIPLNILTSDGKVHNLTLDKKEGTVTFPYNKCKDSFWKLNGEAAGFYISKIDPREMKNLITVAQQKLSVLDKVNIINNVFALARSGEYELDAALDILSKFKDEEEYLVLEEITEQLKNIINICYNEPKFVQDSLENLLGQICSTEKLEKLGWTSKPDEDYLLTLKRGLLISFSARAGNQKTYRELESRFKKFMDGDEEALPGDIRDVAISQVLQKTNNPQEDFDKALKYALSRADNEKRKYLACLGSTNSIEILKYILNELVFDEKRIKSVEVLPILQGMSSYIVDGRKENEKWKWLKKNMDVIEEIKKVYTFSTLTAYVFDIAIGSSVGTRIVEEYKAFRQGVDVTGAELEKRLGYFKGGGRLFDQLEEKLQNNTRFIEKNSATLQKWAYNY</sequence>
<dbReference type="PANTHER" id="PTHR11533:SF174">
    <property type="entry name" value="PUROMYCIN-SENSITIVE AMINOPEPTIDASE-RELATED"/>
    <property type="match status" value="1"/>
</dbReference>
<dbReference type="Gene3D" id="2.60.40.1730">
    <property type="entry name" value="tricorn interacting facor f3 domain"/>
    <property type="match status" value="1"/>
</dbReference>
<evidence type="ECO:0000259" key="14">
    <source>
        <dbReference type="Pfam" id="PF17900"/>
    </source>
</evidence>
<evidence type="ECO:0000259" key="13">
    <source>
        <dbReference type="Pfam" id="PF11838"/>
    </source>
</evidence>
<feature type="site" description="Transition state stabilizer" evidence="10">
    <location>
        <position position="419"/>
    </location>
</feature>
<dbReference type="Pfam" id="PF17900">
    <property type="entry name" value="Peptidase_M1_N"/>
    <property type="match status" value="1"/>
</dbReference>
<comment type="caution">
    <text evidence="15">The sequence shown here is derived from an EMBL/GenBank/DDBJ whole genome shotgun (WGS) entry which is preliminary data.</text>
</comment>
<dbReference type="Proteomes" id="UP001211065">
    <property type="component" value="Unassembled WGS sequence"/>
</dbReference>
<evidence type="ECO:0000256" key="1">
    <source>
        <dbReference type="ARBA" id="ARBA00010136"/>
    </source>
</evidence>
<dbReference type="PANTHER" id="PTHR11533">
    <property type="entry name" value="PROTEASE M1 ZINC METALLOPROTEASE"/>
    <property type="match status" value="1"/>
</dbReference>
<evidence type="ECO:0000256" key="4">
    <source>
        <dbReference type="ARBA" id="ARBA00022723"/>
    </source>
</evidence>
<dbReference type="InterPro" id="IPR001930">
    <property type="entry name" value="Peptidase_M1"/>
</dbReference>
<dbReference type="EMBL" id="JADGJW010000032">
    <property type="protein sequence ID" value="KAJ3226618.1"/>
    <property type="molecule type" value="Genomic_DNA"/>
</dbReference>
<accession>A0AAD5Y3G9</accession>
<dbReference type="InterPro" id="IPR027268">
    <property type="entry name" value="Peptidase_M4/M1_CTD_sf"/>
</dbReference>
<evidence type="ECO:0000313" key="15">
    <source>
        <dbReference type="EMBL" id="KAJ3226618.1"/>
    </source>
</evidence>
<dbReference type="GO" id="GO:0043171">
    <property type="term" value="P:peptide catabolic process"/>
    <property type="evidence" value="ECO:0007669"/>
    <property type="project" value="TreeGrafter"/>
</dbReference>
<evidence type="ECO:0000313" key="16">
    <source>
        <dbReference type="Proteomes" id="UP001211065"/>
    </source>
</evidence>
<feature type="domain" description="Peptidase M1 membrane alanine aminopeptidase" evidence="12">
    <location>
        <begin position="263"/>
        <end position="478"/>
    </location>
</feature>
<dbReference type="PRINTS" id="PR00756">
    <property type="entry name" value="ALADIPTASE"/>
</dbReference>
<evidence type="ECO:0000256" key="3">
    <source>
        <dbReference type="ARBA" id="ARBA00022670"/>
    </source>
</evidence>
<feature type="domain" description="Aminopeptidase N-like N-terminal" evidence="14">
    <location>
        <begin position="44"/>
        <end position="227"/>
    </location>
</feature>
<evidence type="ECO:0000256" key="9">
    <source>
        <dbReference type="PIRSR" id="PIRSR634016-3"/>
    </source>
</evidence>
<dbReference type="Gene3D" id="1.10.390.10">
    <property type="entry name" value="Neutral Protease Domain 2"/>
    <property type="match status" value="1"/>
</dbReference>
<dbReference type="GO" id="GO:0042277">
    <property type="term" value="F:peptide binding"/>
    <property type="evidence" value="ECO:0007669"/>
    <property type="project" value="TreeGrafter"/>
</dbReference>
<name>A0AAD5Y3G9_9FUNG</name>
<feature type="binding site" evidence="9">
    <location>
        <position position="356"/>
    </location>
    <ligand>
        <name>Zn(2+)</name>
        <dbReference type="ChEBI" id="CHEBI:29105"/>
        <note>catalytic</note>
    </ligand>
</feature>
<dbReference type="GO" id="GO:0005737">
    <property type="term" value="C:cytoplasm"/>
    <property type="evidence" value="ECO:0007669"/>
    <property type="project" value="TreeGrafter"/>
</dbReference>
<comment type="similarity">
    <text evidence="1 11">Belongs to the peptidase M1 family.</text>
</comment>
<dbReference type="SUPFAM" id="SSF55486">
    <property type="entry name" value="Metalloproteases ('zincins'), catalytic domain"/>
    <property type="match status" value="1"/>
</dbReference>
<feature type="binding site" evidence="9">
    <location>
        <position position="333"/>
    </location>
    <ligand>
        <name>Zn(2+)</name>
        <dbReference type="ChEBI" id="CHEBI:29105"/>
        <note>catalytic</note>
    </ligand>
</feature>
<dbReference type="InterPro" id="IPR042097">
    <property type="entry name" value="Aminopeptidase_N-like_N_sf"/>
</dbReference>
<evidence type="ECO:0000256" key="6">
    <source>
        <dbReference type="ARBA" id="ARBA00022833"/>
    </source>
</evidence>
<dbReference type="GO" id="GO:0005615">
    <property type="term" value="C:extracellular space"/>
    <property type="evidence" value="ECO:0007669"/>
    <property type="project" value="TreeGrafter"/>
</dbReference>
<evidence type="ECO:0000256" key="2">
    <source>
        <dbReference type="ARBA" id="ARBA00022438"/>
    </source>
</evidence>
<dbReference type="Pfam" id="PF01433">
    <property type="entry name" value="Peptidase_M1"/>
    <property type="match status" value="1"/>
</dbReference>
<dbReference type="InterPro" id="IPR014782">
    <property type="entry name" value="Peptidase_M1_dom"/>
</dbReference>
<dbReference type="Pfam" id="PF11838">
    <property type="entry name" value="ERAP1_C"/>
    <property type="match status" value="1"/>
</dbReference>
<dbReference type="InterPro" id="IPR050344">
    <property type="entry name" value="Peptidase_M1_aminopeptidases"/>
</dbReference>
<gene>
    <name evidence="15" type="primary">APE2_2</name>
    <name evidence="15" type="ORF">HK099_004498</name>
</gene>
<dbReference type="Gene3D" id="1.25.50.20">
    <property type="match status" value="1"/>
</dbReference>
<dbReference type="InterPro" id="IPR045357">
    <property type="entry name" value="Aminopeptidase_N-like_N"/>
</dbReference>
<dbReference type="CDD" id="cd09601">
    <property type="entry name" value="M1_APN-Q_like"/>
    <property type="match status" value="1"/>
</dbReference>
<keyword evidence="16" id="KW-1185">Reference proteome</keyword>
<feature type="active site" description="Proton acceptor" evidence="8">
    <location>
        <position position="334"/>
    </location>
</feature>
<reference evidence="15" key="1">
    <citation type="submission" date="2020-05" db="EMBL/GenBank/DDBJ databases">
        <title>Phylogenomic resolution of chytrid fungi.</title>
        <authorList>
            <person name="Stajich J.E."/>
            <person name="Amses K."/>
            <person name="Simmons R."/>
            <person name="Seto K."/>
            <person name="Myers J."/>
            <person name="Bonds A."/>
            <person name="Quandt C.A."/>
            <person name="Barry K."/>
            <person name="Liu P."/>
            <person name="Grigoriev I."/>
            <person name="Longcore J.E."/>
            <person name="James T.Y."/>
        </authorList>
    </citation>
    <scope>NUCLEOTIDE SEQUENCE</scope>
    <source>
        <strain evidence="15">JEL0476</strain>
    </source>
</reference>
<feature type="binding site" evidence="9">
    <location>
        <position position="337"/>
    </location>
    <ligand>
        <name>Zn(2+)</name>
        <dbReference type="ChEBI" id="CHEBI:29105"/>
        <note>catalytic</note>
    </ligand>
</feature>
<dbReference type="GO" id="GO:0008270">
    <property type="term" value="F:zinc ion binding"/>
    <property type="evidence" value="ECO:0007669"/>
    <property type="project" value="UniProtKB-UniRule"/>
</dbReference>
<feature type="domain" description="ERAP1-like C-terminal" evidence="13">
    <location>
        <begin position="566"/>
        <end position="878"/>
    </location>
</feature>
<keyword evidence="5 11" id="KW-0378">Hydrolase</keyword>
<dbReference type="FunFam" id="1.10.390.10:FF:000001">
    <property type="entry name" value="Aminopeptidase"/>
    <property type="match status" value="1"/>
</dbReference>
<dbReference type="GO" id="GO:0070006">
    <property type="term" value="F:metalloaminopeptidase activity"/>
    <property type="evidence" value="ECO:0007669"/>
    <property type="project" value="TreeGrafter"/>
</dbReference>
<keyword evidence="2 11" id="KW-0031">Aminopeptidase</keyword>
<dbReference type="InterPro" id="IPR034016">
    <property type="entry name" value="M1_APN-typ"/>
</dbReference>
<dbReference type="EC" id="3.4.11.-" evidence="11"/>
<evidence type="ECO:0000256" key="11">
    <source>
        <dbReference type="RuleBase" id="RU364040"/>
    </source>
</evidence>
<dbReference type="Gene3D" id="2.60.40.1910">
    <property type="match status" value="1"/>
</dbReference>